<comment type="similarity">
    <text evidence="2">Belongs to the glycosyl hydrolase 33 family.</text>
</comment>
<dbReference type="PANTHER" id="PTHR10628:SF30">
    <property type="entry name" value="EXO-ALPHA-SIALIDASE"/>
    <property type="match status" value="1"/>
</dbReference>
<dbReference type="GO" id="GO:0009313">
    <property type="term" value="P:oligosaccharide catabolic process"/>
    <property type="evidence" value="ECO:0007669"/>
    <property type="project" value="TreeGrafter"/>
</dbReference>
<feature type="domain" description="Sialidase" evidence="5">
    <location>
        <begin position="55"/>
        <end position="353"/>
    </location>
</feature>
<gene>
    <name evidence="6" type="primary">nedA_3</name>
    <name evidence="6" type="ORF">L21SP3_00913</name>
</gene>
<dbReference type="KEGG" id="pbu:L21SP3_00913"/>
<evidence type="ECO:0000313" key="7">
    <source>
        <dbReference type="Proteomes" id="UP000188273"/>
    </source>
</evidence>
<dbReference type="GO" id="GO:0004308">
    <property type="term" value="F:exo-alpha-sialidase activity"/>
    <property type="evidence" value="ECO:0007669"/>
    <property type="project" value="UniProtKB-EC"/>
</dbReference>
<dbReference type="EMBL" id="CP019633">
    <property type="protein sequence ID" value="AQQ09113.1"/>
    <property type="molecule type" value="Genomic_DNA"/>
</dbReference>
<accession>A0A1Q2HPF5</accession>
<dbReference type="Proteomes" id="UP000188273">
    <property type="component" value="Chromosome"/>
</dbReference>
<organism evidence="6 7">
    <name type="scientific">Sedimentisphaera cyanobacteriorum</name>
    <dbReference type="NCBI Taxonomy" id="1940790"/>
    <lineage>
        <taxon>Bacteria</taxon>
        <taxon>Pseudomonadati</taxon>
        <taxon>Planctomycetota</taxon>
        <taxon>Phycisphaerae</taxon>
        <taxon>Sedimentisphaerales</taxon>
        <taxon>Sedimentisphaeraceae</taxon>
        <taxon>Sedimentisphaera</taxon>
    </lineage>
</organism>
<dbReference type="EC" id="3.2.1.18" evidence="3"/>
<evidence type="ECO:0000256" key="4">
    <source>
        <dbReference type="SAM" id="SignalP"/>
    </source>
</evidence>
<evidence type="ECO:0000256" key="2">
    <source>
        <dbReference type="ARBA" id="ARBA00009348"/>
    </source>
</evidence>
<feature type="signal peptide" evidence="4">
    <location>
        <begin position="1"/>
        <end position="20"/>
    </location>
</feature>
<dbReference type="GO" id="GO:0016020">
    <property type="term" value="C:membrane"/>
    <property type="evidence" value="ECO:0007669"/>
    <property type="project" value="TreeGrafter"/>
</dbReference>
<dbReference type="Gene3D" id="2.120.10.10">
    <property type="match status" value="1"/>
</dbReference>
<dbReference type="OrthoDB" id="7294637at2"/>
<sequence length="382" mass="43309" precursor="true">MTFKNYFCLFMFVVSVAVFAEGNDKNEIEYTDLFVRHENGYNTYRIPSIIRTNKGTLLAFCEGRKDGVGDEGDIDLLMKRSEDNGESWSKQVVIWDDGDNTCGNPCPVVDRQTGTIWLGLTWNYGSDHLKGIVAGESKHPRIPYISKSEDDGLTWTKPNNISDSVRRDYWRWYATGPGTGIQLKYGKKKGRLVIPANHTISCEYKKFQQGAHVIYSDDHGKTWKLSDVARPGLNESQVVELLDGKVLLNSRNSRYRGSRALSFSTNCGETWDYVSYKSNLNEPTCQASIIRYAPNKNNDKDIILFSNPDSKKRTNMTVRVSYDGAKTWSHKRTIHEGPAAYSSLTVLDNGKIACLYEGGKGFRYSKIIFSKFTLDWIIDGKK</sequence>
<evidence type="ECO:0000256" key="1">
    <source>
        <dbReference type="ARBA" id="ARBA00000427"/>
    </source>
</evidence>
<keyword evidence="4" id="KW-0732">Signal</keyword>
<dbReference type="InterPro" id="IPR011040">
    <property type="entry name" value="Sialidase"/>
</dbReference>
<name>A0A1Q2HPF5_9BACT</name>
<dbReference type="GO" id="GO:0006689">
    <property type="term" value="P:ganglioside catabolic process"/>
    <property type="evidence" value="ECO:0007669"/>
    <property type="project" value="TreeGrafter"/>
</dbReference>
<dbReference type="PANTHER" id="PTHR10628">
    <property type="entry name" value="SIALIDASE"/>
    <property type="match status" value="1"/>
</dbReference>
<comment type="catalytic activity">
    <reaction evidence="1">
        <text>Hydrolysis of alpha-(2-&gt;3)-, alpha-(2-&gt;6)-, alpha-(2-&gt;8)- glycosidic linkages of terminal sialic acid residues in oligosaccharides, glycoproteins, glycolipids, colominic acid and synthetic substrates.</text>
        <dbReference type="EC" id="3.2.1.18"/>
    </reaction>
</comment>
<keyword evidence="6" id="KW-0326">Glycosidase</keyword>
<dbReference type="InterPro" id="IPR026856">
    <property type="entry name" value="Sialidase_fam"/>
</dbReference>
<protein>
    <recommendedName>
        <fullName evidence="3">exo-alpha-sialidase</fullName>
        <ecNumber evidence="3">3.2.1.18</ecNumber>
    </recommendedName>
</protein>
<dbReference type="SUPFAM" id="SSF50939">
    <property type="entry name" value="Sialidases"/>
    <property type="match status" value="1"/>
</dbReference>
<reference evidence="7" key="1">
    <citation type="submission" date="2017-02" db="EMBL/GenBank/DDBJ databases">
        <title>Comparative genomics and description of representatives of a novel lineage of planctomycetes thriving in anoxic sediments.</title>
        <authorList>
            <person name="Spring S."/>
            <person name="Bunk B."/>
            <person name="Sproer C."/>
            <person name="Klenk H.-P."/>
        </authorList>
    </citation>
    <scope>NUCLEOTIDE SEQUENCE [LARGE SCALE GENOMIC DNA]</scope>
    <source>
        <strain evidence="7">L21-RPul-D3</strain>
    </source>
</reference>
<evidence type="ECO:0000259" key="5">
    <source>
        <dbReference type="Pfam" id="PF13088"/>
    </source>
</evidence>
<dbReference type="STRING" id="1940790.L21SP3_00913"/>
<dbReference type="InterPro" id="IPR036278">
    <property type="entry name" value="Sialidase_sf"/>
</dbReference>
<dbReference type="AlphaFoldDB" id="A0A1Q2HPF5"/>
<dbReference type="RefSeq" id="WP_077539578.1">
    <property type="nucleotide sequence ID" value="NZ_CP019633.1"/>
</dbReference>
<dbReference type="Pfam" id="PF13088">
    <property type="entry name" value="BNR_2"/>
    <property type="match status" value="1"/>
</dbReference>
<proteinExistence type="inferred from homology"/>
<keyword evidence="7" id="KW-1185">Reference proteome</keyword>
<evidence type="ECO:0000313" key="6">
    <source>
        <dbReference type="EMBL" id="AQQ09113.1"/>
    </source>
</evidence>
<dbReference type="CDD" id="cd15482">
    <property type="entry name" value="Sialidase_non-viral"/>
    <property type="match status" value="1"/>
</dbReference>
<dbReference type="GO" id="GO:0005737">
    <property type="term" value="C:cytoplasm"/>
    <property type="evidence" value="ECO:0007669"/>
    <property type="project" value="TreeGrafter"/>
</dbReference>
<feature type="chain" id="PRO_5010224714" description="exo-alpha-sialidase" evidence="4">
    <location>
        <begin position="21"/>
        <end position="382"/>
    </location>
</feature>
<keyword evidence="6" id="KW-0378">Hydrolase</keyword>
<evidence type="ECO:0000256" key="3">
    <source>
        <dbReference type="ARBA" id="ARBA00012733"/>
    </source>
</evidence>